<evidence type="ECO:0000313" key="3">
    <source>
        <dbReference type="Proteomes" id="UP000001505"/>
    </source>
</evidence>
<reference evidence="2 3" key="1">
    <citation type="journal article" date="2010" name="PLoS ONE">
        <title>The Waddlia genome: a window into chlamydial biology.</title>
        <authorList>
            <person name="Bertelli C."/>
            <person name="Collyn F."/>
            <person name="Croxatto A."/>
            <person name="Ruckert C."/>
            <person name="Polkinghorne A."/>
            <person name="Kebbi-Beghdadi C."/>
            <person name="Goesmann A."/>
            <person name="Vaughan L."/>
            <person name="Greub G."/>
        </authorList>
    </citation>
    <scope>NUCLEOTIDE SEQUENCE [LARGE SCALE GENOMIC DNA]</scope>
    <source>
        <strain evidence="3">ATCC VR-1470 / WSU 86-1044</strain>
    </source>
</reference>
<name>D6YTV1_WADCW</name>
<keyword evidence="3" id="KW-1185">Reference proteome</keyword>
<dbReference type="eggNOG" id="ENOG5031K5F">
    <property type="taxonomic scope" value="Bacteria"/>
</dbReference>
<proteinExistence type="predicted"/>
<keyword evidence="1" id="KW-0472">Membrane</keyword>
<feature type="transmembrane region" description="Helical" evidence="1">
    <location>
        <begin position="206"/>
        <end position="224"/>
    </location>
</feature>
<dbReference type="EMBL" id="CP001928">
    <property type="protein sequence ID" value="ADI37562.1"/>
    <property type="molecule type" value="Genomic_DNA"/>
</dbReference>
<sequence>MEIKKFIELDKRGLIPGPGESEEAFAKRAAYCLSLKDFLKSTLEGKIPFDSKEAPLDLSEQDMERVDKQYGIRPDWVPVFFSNTRLTPWHGGCAWIFQMDESSPTAAFLQLRKSFFFSDQYLKVLRKEEVVAHELAHVGRMCFEEPKFEEFLAYQSSSAVWRRYLGPLVQSTWESMLFVFLLFVIFLFDLFLFWHGDYGSYQNWMWLKTIPLVLAFIGVVRLVVRHWQFKKCSNTLSRLISNPCTVKQVLYRLTDQEIISFGSMDKQSLISYIKEMEASALRWRVLVKRYFSDIY</sequence>
<dbReference type="HOGENOM" id="CLU_1048437_0_0_0"/>
<keyword evidence="1" id="KW-1133">Transmembrane helix</keyword>
<dbReference type="Proteomes" id="UP000001505">
    <property type="component" value="Chromosome"/>
</dbReference>
<dbReference type="RefSeq" id="WP_013181290.1">
    <property type="nucleotide sequence ID" value="NC_014225.1"/>
</dbReference>
<gene>
    <name evidence="2" type="ordered locus">wcw_0187</name>
</gene>
<evidence type="ECO:0000256" key="1">
    <source>
        <dbReference type="SAM" id="Phobius"/>
    </source>
</evidence>
<keyword evidence="1" id="KW-0812">Transmembrane</keyword>
<feature type="transmembrane region" description="Helical" evidence="1">
    <location>
        <begin position="172"/>
        <end position="194"/>
    </location>
</feature>
<dbReference type="OrthoDB" id="18600at2"/>
<evidence type="ECO:0000313" key="2">
    <source>
        <dbReference type="EMBL" id="ADI37562.1"/>
    </source>
</evidence>
<accession>D6YTV1</accession>
<organism evidence="2 3">
    <name type="scientific">Waddlia chondrophila (strain ATCC VR-1470 / WSU 86-1044)</name>
    <dbReference type="NCBI Taxonomy" id="716544"/>
    <lineage>
        <taxon>Bacteria</taxon>
        <taxon>Pseudomonadati</taxon>
        <taxon>Chlamydiota</taxon>
        <taxon>Chlamydiia</taxon>
        <taxon>Parachlamydiales</taxon>
        <taxon>Waddliaceae</taxon>
        <taxon>Waddlia</taxon>
    </lineage>
</organism>
<protein>
    <submittedName>
        <fullName evidence="2">Uncharacterized protein</fullName>
    </submittedName>
</protein>
<dbReference type="KEGG" id="wch:wcw_0187"/>
<dbReference type="AlphaFoldDB" id="D6YTV1"/>